<dbReference type="SUPFAM" id="SSF48295">
    <property type="entry name" value="TrpR-like"/>
    <property type="match status" value="1"/>
</dbReference>
<sequence length="160" mass="18364">MYLRSTLSHSDAVSSIELFEQGLTAKSVALALALAPNPVQMMYQRWQVRGSGALMTRDRRQYDIETKLLIVRRHLQGVSGRVLAKEYGLPSPGAVTNWTRIYRRDGEDGLRPKKRGRPPLNREKPVPESEVEQLRGENERLRAEVAYLGKLRALREQKRR</sequence>
<evidence type="ECO:0000256" key="1">
    <source>
        <dbReference type="ARBA" id="ARBA00038232"/>
    </source>
</evidence>
<comment type="caution">
    <text evidence="4">The sequence shown here is derived from an EMBL/GenBank/DDBJ whole genome shotgun (WGS) entry which is preliminary data.</text>
</comment>
<accession>A0ABT9RV07</accession>
<name>A0ABT9RV07_9MICC</name>
<dbReference type="PANTHER" id="PTHR33795:SF1">
    <property type="entry name" value="INSERTION ELEMENT IS150 PROTEIN INSJ"/>
    <property type="match status" value="1"/>
</dbReference>
<dbReference type="Gene3D" id="1.10.10.10">
    <property type="entry name" value="Winged helix-like DNA-binding domain superfamily/Winged helix DNA-binding domain"/>
    <property type="match status" value="1"/>
</dbReference>
<comment type="similarity">
    <text evidence="1">Belongs to the IS150/IS1296 orfA family.</text>
</comment>
<evidence type="ECO:0000313" key="4">
    <source>
        <dbReference type="EMBL" id="MDP9889065.1"/>
    </source>
</evidence>
<keyword evidence="5" id="KW-1185">Reference proteome</keyword>
<dbReference type="InterPro" id="IPR036388">
    <property type="entry name" value="WH-like_DNA-bd_sf"/>
</dbReference>
<dbReference type="PANTHER" id="PTHR33795">
    <property type="entry name" value="INSERTION ELEMENT IS150 PROTEIN INSJ"/>
    <property type="match status" value="1"/>
</dbReference>
<evidence type="ECO:0000259" key="3">
    <source>
        <dbReference type="Pfam" id="PF13518"/>
    </source>
</evidence>
<gene>
    <name evidence="4" type="ORF">J2X98_002663</name>
</gene>
<dbReference type="Pfam" id="PF13518">
    <property type="entry name" value="HTH_28"/>
    <property type="match status" value="1"/>
</dbReference>
<protein>
    <submittedName>
        <fullName evidence="4">Transposase-like protein</fullName>
    </submittedName>
</protein>
<evidence type="ECO:0000256" key="2">
    <source>
        <dbReference type="SAM" id="MobiDB-lite"/>
    </source>
</evidence>
<dbReference type="InterPro" id="IPR055247">
    <property type="entry name" value="InsJ-like_HTH"/>
</dbReference>
<feature type="compositionally biased region" description="Basic and acidic residues" evidence="2">
    <location>
        <begin position="120"/>
        <end position="135"/>
    </location>
</feature>
<dbReference type="Proteomes" id="UP001226577">
    <property type="component" value="Unassembled WGS sequence"/>
</dbReference>
<reference evidence="4 5" key="1">
    <citation type="submission" date="2023-07" db="EMBL/GenBank/DDBJ databases">
        <title>Sorghum-associated microbial communities from plants grown in Nebraska, USA.</title>
        <authorList>
            <person name="Schachtman D."/>
        </authorList>
    </citation>
    <scope>NUCLEOTIDE SEQUENCE [LARGE SCALE GENOMIC DNA]</scope>
    <source>
        <strain evidence="4 5">CC222</strain>
    </source>
</reference>
<dbReference type="InterPro" id="IPR010921">
    <property type="entry name" value="Trp_repressor/repl_initiator"/>
</dbReference>
<feature type="domain" description="Insertion element IS150 protein InsJ-like helix-turn-helix" evidence="3">
    <location>
        <begin position="67"/>
        <end position="118"/>
    </location>
</feature>
<organism evidence="4 5">
    <name type="scientific">Pseudarthrobacter enclensis</name>
    <dbReference type="NCBI Taxonomy" id="993070"/>
    <lineage>
        <taxon>Bacteria</taxon>
        <taxon>Bacillati</taxon>
        <taxon>Actinomycetota</taxon>
        <taxon>Actinomycetes</taxon>
        <taxon>Micrococcales</taxon>
        <taxon>Micrococcaceae</taxon>
        <taxon>Pseudarthrobacter</taxon>
    </lineage>
</organism>
<feature type="region of interest" description="Disordered" evidence="2">
    <location>
        <begin position="106"/>
        <end position="135"/>
    </location>
</feature>
<dbReference type="EMBL" id="JAUSRE010000013">
    <property type="protein sequence ID" value="MDP9889065.1"/>
    <property type="molecule type" value="Genomic_DNA"/>
</dbReference>
<proteinExistence type="inferred from homology"/>
<evidence type="ECO:0000313" key="5">
    <source>
        <dbReference type="Proteomes" id="UP001226577"/>
    </source>
</evidence>
<dbReference type="InterPro" id="IPR052057">
    <property type="entry name" value="IS150/IS1296_orfA-like"/>
</dbReference>